<evidence type="ECO:0000256" key="1">
    <source>
        <dbReference type="SAM" id="Coils"/>
    </source>
</evidence>
<keyword evidence="1" id="KW-0175">Coiled coil</keyword>
<gene>
    <name evidence="2" type="ORF">PRCDC_0616500</name>
</gene>
<evidence type="ECO:0000313" key="3">
    <source>
        <dbReference type="Proteomes" id="UP000027581"/>
    </source>
</evidence>
<dbReference type="PhylomeDB" id="A0A060RQ10"/>
<reference evidence="2" key="2">
    <citation type="submission" date="2014-05" db="EMBL/GenBank/DDBJ databases">
        <title>The genome sequences of chimpanzee malaria parasites reveal the path to human adaptation.</title>
        <authorList>
            <person name="Otto T.D."/>
            <person name="Rayner J.C."/>
            <person name="Boehme U."/>
            <person name="Pain A."/>
            <person name="Spottiswoode N."/>
            <person name="Sanders M."/>
            <person name="Quail M."/>
            <person name="Ollomo B."/>
            <person name="Renaud F."/>
            <person name="Thomas A.W."/>
            <person name="Prugnolle F."/>
            <person name="Conway D.J."/>
            <person name="Newbold C."/>
            <person name="Berriman M."/>
        </authorList>
    </citation>
    <scope>NUCLEOTIDE SEQUENCE [LARGE SCALE GENOMIC DNA]</scope>
    <source>
        <strain evidence="2">CDC</strain>
    </source>
</reference>
<dbReference type="VEuPathDB" id="PlasmoDB:PRCDC_0616500"/>
<dbReference type="Proteomes" id="UP000027581">
    <property type="component" value="Unassembled WGS sequence"/>
</dbReference>
<dbReference type="VEuPathDB" id="PlasmoDB:PRG01_0617500"/>
<reference evidence="2" key="1">
    <citation type="submission" date="2014-01" db="EMBL/GenBank/DDBJ databases">
        <authorList>
            <person name="Aslett M."/>
        </authorList>
    </citation>
    <scope>NUCLEOTIDE SEQUENCE</scope>
    <source>
        <strain evidence="2">CDC</strain>
    </source>
</reference>
<accession>A0A060RQ10</accession>
<dbReference type="EMBL" id="HG810767">
    <property type="protein sequence ID" value="CDO63367.1"/>
    <property type="molecule type" value="Genomic_DNA"/>
</dbReference>
<keyword evidence="3" id="KW-1185">Reference proteome</keyword>
<protein>
    <submittedName>
        <fullName evidence="2">Uncharacterized protein</fullName>
    </submittedName>
</protein>
<organism evidence="2 3">
    <name type="scientific">Plasmodium reichenowi</name>
    <dbReference type="NCBI Taxonomy" id="5854"/>
    <lineage>
        <taxon>Eukaryota</taxon>
        <taxon>Sar</taxon>
        <taxon>Alveolata</taxon>
        <taxon>Apicomplexa</taxon>
        <taxon>Aconoidasida</taxon>
        <taxon>Haemosporida</taxon>
        <taxon>Plasmodiidae</taxon>
        <taxon>Plasmodium</taxon>
        <taxon>Plasmodium (Laverania)</taxon>
    </lineage>
</organism>
<feature type="coiled-coil region" evidence="1">
    <location>
        <begin position="218"/>
        <end position="245"/>
    </location>
</feature>
<proteinExistence type="predicted"/>
<name>A0A060RQ10_PLARE</name>
<dbReference type="AlphaFoldDB" id="A0A060RQ10"/>
<evidence type="ECO:0000313" key="2">
    <source>
        <dbReference type="EMBL" id="CDO63367.1"/>
    </source>
</evidence>
<sequence>MVLKNKPIKYFKKYAFKNKSFFSHFNRKEYNRICTELHTCIRRTNDNLNNTILYNRFSRVSYRLYQTNKCEQNMNEILQKANDILKETNFYAYIKQEDVDVENNLKLKKKIDNDVEVFKLLNLLNKILMVIKENDDLKLKVWNNPIFIDFLSYIKLKIPLFNFYEMFLFVLCFSKIEFMPHDLLEEIMLVIKEENYLLHFLKEDKTKFFQFLLMLSNIKNLRGKYNKEENKLNKNHRNINHVNEKLSHYSTFINNYTNVILKGLIKKEDEKGLDVEETKKYMNQKIYSNDENIHDIKNYNFLSEEENELTTKLSRTYELDCYMLLCTALYNLNVKNGFLLYHISNKIINIIENRNNEMIKEENMYTENIENINDHKIKQYIETNEITLEKIEIAKKLINIYLSYSSLGCDNYHFFDKMNSFLYNTVEAIPISNCLTLLLSISTLKEKSTFNFPLCFLSILEKKFINNFYVLDTRDLLLLIYLFTYLKLYVSHHEAYVCMLDYLVNFHNFDNLSSEEDQVKLLQIYISLAQTSQNDILEKKKKKKKKKICIGENEYNKNIHKNEKESRYEKQCEDKNEDEEKLDYYDDRENNNINKLIVQKLKTNGVMDKLFKNIKIENETNIPEKNEEINEYIDDLYSLLTNEFDNKICKIINIKKNEIYLNYYLNHVYVLLQKIDNPNHEKEVVIHFDTNHVDYVSNPIDIYINMKKQHINNFNRKYILINMYIWKNFTIEERKSFIYDNIIM</sequence>